<evidence type="ECO:0000256" key="3">
    <source>
        <dbReference type="ARBA" id="ARBA00023014"/>
    </source>
</evidence>
<dbReference type="Gene3D" id="3.30.70.20">
    <property type="match status" value="2"/>
</dbReference>
<accession>A0A975AVM2</accession>
<dbReference type="Pfam" id="PF14697">
    <property type="entry name" value="Fer4_21"/>
    <property type="match status" value="1"/>
</dbReference>
<dbReference type="PANTHER" id="PTHR10849">
    <property type="entry name" value="NADH DEHYDROGENASE UBIQUINONE IRON-SULFUR PROTEIN 8, MITOCHONDRIAL"/>
    <property type="match status" value="1"/>
</dbReference>
<keyword evidence="1" id="KW-0479">Metal-binding</keyword>
<dbReference type="Proteomes" id="UP000671913">
    <property type="component" value="Chromosome"/>
</dbReference>
<dbReference type="GO" id="GO:0046872">
    <property type="term" value="F:metal ion binding"/>
    <property type="evidence" value="ECO:0007669"/>
    <property type="project" value="UniProtKB-KW"/>
</dbReference>
<dbReference type="GO" id="GO:0051539">
    <property type="term" value="F:4 iron, 4 sulfur cluster binding"/>
    <property type="evidence" value="ECO:0007669"/>
    <property type="project" value="InterPro"/>
</dbReference>
<reference evidence="4" key="1">
    <citation type="submission" date="2020-08" db="EMBL/GenBank/DDBJ databases">
        <title>Genomic insights into the carbon and energy metabolism of the first obligate autotrophic acetogenic bacterium Aceticella autotrophica gen. nov., sp. nov.</title>
        <authorList>
            <person name="Toshchakov S.V."/>
            <person name="Elcheninov A.G."/>
            <person name="Kublanov I.V."/>
            <person name="Frolov E.N."/>
            <person name="Lebedinsky A.V."/>
        </authorList>
    </citation>
    <scope>NUCLEOTIDE SEQUENCE</scope>
    <source>
        <strain evidence="4">3443-3Ac</strain>
    </source>
</reference>
<gene>
    <name evidence="4" type="ORF">ACETAC_10705</name>
</gene>
<dbReference type="InterPro" id="IPR017900">
    <property type="entry name" value="4Fe4S_Fe_S_CS"/>
</dbReference>
<organism evidence="4 5">
    <name type="scientific">Aceticella autotrophica</name>
    <dbReference type="NCBI Taxonomy" id="2755338"/>
    <lineage>
        <taxon>Bacteria</taxon>
        <taxon>Bacillati</taxon>
        <taxon>Bacillota</taxon>
        <taxon>Clostridia</taxon>
        <taxon>Thermoanaerobacterales</taxon>
        <taxon>Thermoanaerobacteraceae</taxon>
        <taxon>Aceticella</taxon>
    </lineage>
</organism>
<dbReference type="RefSeq" id="WP_284679974.1">
    <property type="nucleotide sequence ID" value="NZ_CP060096.1"/>
</dbReference>
<dbReference type="EMBL" id="CP060096">
    <property type="protein sequence ID" value="QSZ27286.1"/>
    <property type="molecule type" value="Genomic_DNA"/>
</dbReference>
<name>A0A975AVM2_9THEO</name>
<keyword evidence="2" id="KW-0408">Iron</keyword>
<dbReference type="SUPFAM" id="SSF54862">
    <property type="entry name" value="4Fe-4S ferredoxins"/>
    <property type="match status" value="1"/>
</dbReference>
<dbReference type="InterPro" id="IPR010226">
    <property type="entry name" value="NADH_quinone_OxRdtase_chainI"/>
</dbReference>
<sequence>MLKTLGAVLAALKKGRATVNYPFESVEAPKDYRGKVEYDFTKCIGCGTCKFVCGGKAIKIDEYKDHFDYILWDAACTRCGMCVEFCPTGALTMTENLHNAISGEDIIKRIFYSNIPYERCEICKKYIKPLPGVVYQEVLKGNNDAFKENSHICPDCRRKLQAGKLFKDMNNLAYK</sequence>
<evidence type="ECO:0000313" key="5">
    <source>
        <dbReference type="Proteomes" id="UP000671913"/>
    </source>
</evidence>
<evidence type="ECO:0000256" key="1">
    <source>
        <dbReference type="ARBA" id="ARBA00022723"/>
    </source>
</evidence>
<keyword evidence="5" id="KW-1185">Reference proteome</keyword>
<protein>
    <submittedName>
        <fullName evidence="4">4Fe-4S binding protein</fullName>
    </submittedName>
</protein>
<keyword evidence="3" id="KW-0411">Iron-sulfur</keyword>
<evidence type="ECO:0000256" key="2">
    <source>
        <dbReference type="ARBA" id="ARBA00023004"/>
    </source>
</evidence>
<dbReference type="AlphaFoldDB" id="A0A975AVM2"/>
<dbReference type="PROSITE" id="PS00198">
    <property type="entry name" value="4FE4S_FER_1"/>
    <property type="match status" value="1"/>
</dbReference>
<proteinExistence type="predicted"/>
<dbReference type="GO" id="GO:0016020">
    <property type="term" value="C:membrane"/>
    <property type="evidence" value="ECO:0007669"/>
    <property type="project" value="InterPro"/>
</dbReference>
<evidence type="ECO:0000313" key="4">
    <source>
        <dbReference type="EMBL" id="QSZ27286.1"/>
    </source>
</evidence>
<dbReference type="GO" id="GO:0016651">
    <property type="term" value="F:oxidoreductase activity, acting on NAD(P)H"/>
    <property type="evidence" value="ECO:0007669"/>
    <property type="project" value="InterPro"/>
</dbReference>
<dbReference type="KEGG" id="aaut:ACETAC_10705"/>